<accession>A0A2K9DX91</accession>
<reference evidence="1 2" key="1">
    <citation type="submission" date="2017-12" db="EMBL/GenBank/DDBJ databases">
        <title>Isolation and characterization of estrogens degradatiion strain Microbacterium hominis SJTG1.</title>
        <authorList>
            <person name="Xiong W."/>
            <person name="Yin C."/>
            <person name="Zheng D."/>
            <person name="Liang R."/>
        </authorList>
    </citation>
    <scope>NUCLEOTIDE SEQUENCE [LARGE SCALE GENOMIC DNA]</scope>
    <source>
        <strain evidence="1 2">SJTG1</strain>
    </source>
</reference>
<dbReference type="Proteomes" id="UP000233276">
    <property type="component" value="Chromosome"/>
</dbReference>
<evidence type="ECO:0008006" key="3">
    <source>
        <dbReference type="Google" id="ProtNLM"/>
    </source>
</evidence>
<evidence type="ECO:0000313" key="2">
    <source>
        <dbReference type="Proteomes" id="UP000233276"/>
    </source>
</evidence>
<proteinExistence type="predicted"/>
<dbReference type="RefSeq" id="WP_101306748.1">
    <property type="nucleotide sequence ID" value="NZ_CP025299.1"/>
</dbReference>
<dbReference type="KEGG" id="mhos:CXR34_14080"/>
<protein>
    <recommendedName>
        <fullName evidence="3">DUF559 domain-containing protein</fullName>
    </recommendedName>
</protein>
<evidence type="ECO:0000313" key="1">
    <source>
        <dbReference type="EMBL" id="AUG30474.1"/>
    </source>
</evidence>
<sequence>MTRHRIAEAVRRGQIVRARRDHYLPATAPAAAVEAVRVGGRLTCLSALATRGVFVFANDALHVHVTRGASRLRAPDDRRRPLPQRADRRGLRLHWMPLARPEDADTVCVGVFDALVHAVLCQPPRYAVATLDSALNKGLIRRSDLDALFSHLPRRYRTLRRRLDGRAQAGTESLVRVMLWKMGARAVPQVYFRGVGFVDLLVDGWLVIECDSREFHSDWRQQVKDRERDLALAARGYLTLRLTAAQILYRPDEVYTALRALVQGGRPAAASRRNSA</sequence>
<gene>
    <name evidence="1" type="ORF">CXR34_14080</name>
</gene>
<dbReference type="AlphaFoldDB" id="A0A2K9DX91"/>
<name>A0A2K9DX91_9MICO</name>
<dbReference type="EMBL" id="CP025299">
    <property type="protein sequence ID" value="AUG30474.1"/>
    <property type="molecule type" value="Genomic_DNA"/>
</dbReference>
<organism evidence="1 2">
    <name type="scientific">Microbacterium hominis</name>
    <dbReference type="NCBI Taxonomy" id="162426"/>
    <lineage>
        <taxon>Bacteria</taxon>
        <taxon>Bacillati</taxon>
        <taxon>Actinomycetota</taxon>
        <taxon>Actinomycetes</taxon>
        <taxon>Micrococcales</taxon>
        <taxon>Microbacteriaceae</taxon>
        <taxon>Microbacterium</taxon>
    </lineage>
</organism>
<dbReference type="Gene3D" id="3.40.960.10">
    <property type="entry name" value="VSR Endonuclease"/>
    <property type="match status" value="1"/>
</dbReference>